<reference evidence="1" key="1">
    <citation type="submission" date="2020-05" db="EMBL/GenBank/DDBJ databases">
        <title>Large-scale comparative analyses of tick genomes elucidate their genetic diversity and vector capacities.</title>
        <authorList>
            <person name="Jia N."/>
            <person name="Wang J."/>
            <person name="Shi W."/>
            <person name="Du L."/>
            <person name="Sun Y."/>
            <person name="Zhan W."/>
            <person name="Jiang J."/>
            <person name="Wang Q."/>
            <person name="Zhang B."/>
            <person name="Ji P."/>
            <person name="Sakyi L.B."/>
            <person name="Cui X."/>
            <person name="Yuan T."/>
            <person name="Jiang B."/>
            <person name="Yang W."/>
            <person name="Lam T.T.-Y."/>
            <person name="Chang Q."/>
            <person name="Ding S."/>
            <person name="Wang X."/>
            <person name="Zhu J."/>
            <person name="Ruan X."/>
            <person name="Zhao L."/>
            <person name="Wei J."/>
            <person name="Que T."/>
            <person name="Du C."/>
            <person name="Cheng J."/>
            <person name="Dai P."/>
            <person name="Han X."/>
            <person name="Huang E."/>
            <person name="Gao Y."/>
            <person name="Liu J."/>
            <person name="Shao H."/>
            <person name="Ye R."/>
            <person name="Li L."/>
            <person name="Wei W."/>
            <person name="Wang X."/>
            <person name="Wang C."/>
            <person name="Yang T."/>
            <person name="Huo Q."/>
            <person name="Li W."/>
            <person name="Guo W."/>
            <person name="Chen H."/>
            <person name="Zhou L."/>
            <person name="Ni X."/>
            <person name="Tian J."/>
            <person name="Zhou Y."/>
            <person name="Sheng Y."/>
            <person name="Liu T."/>
            <person name="Pan Y."/>
            <person name="Xia L."/>
            <person name="Li J."/>
            <person name="Zhao F."/>
            <person name="Cao W."/>
        </authorList>
    </citation>
    <scope>NUCLEOTIDE SEQUENCE</scope>
    <source>
        <strain evidence="1">Hyas-2018</strain>
    </source>
</reference>
<organism evidence="1 2">
    <name type="scientific">Hyalomma asiaticum</name>
    <name type="common">Tick</name>
    <dbReference type="NCBI Taxonomy" id="266040"/>
    <lineage>
        <taxon>Eukaryota</taxon>
        <taxon>Metazoa</taxon>
        <taxon>Ecdysozoa</taxon>
        <taxon>Arthropoda</taxon>
        <taxon>Chelicerata</taxon>
        <taxon>Arachnida</taxon>
        <taxon>Acari</taxon>
        <taxon>Parasitiformes</taxon>
        <taxon>Ixodida</taxon>
        <taxon>Ixodoidea</taxon>
        <taxon>Ixodidae</taxon>
        <taxon>Hyalomminae</taxon>
        <taxon>Hyalomma</taxon>
    </lineage>
</organism>
<proteinExistence type="predicted"/>
<evidence type="ECO:0000313" key="1">
    <source>
        <dbReference type="EMBL" id="KAH6927825.1"/>
    </source>
</evidence>
<protein>
    <submittedName>
        <fullName evidence="1">Uncharacterized protein</fullName>
    </submittedName>
</protein>
<name>A0ACB7RZL6_HYAAI</name>
<keyword evidence="2" id="KW-1185">Reference proteome</keyword>
<comment type="caution">
    <text evidence="1">The sequence shown here is derived from an EMBL/GenBank/DDBJ whole genome shotgun (WGS) entry which is preliminary data.</text>
</comment>
<accession>A0ACB7RZL6</accession>
<dbReference type="EMBL" id="CM023486">
    <property type="protein sequence ID" value="KAH6927825.1"/>
    <property type="molecule type" value="Genomic_DNA"/>
</dbReference>
<gene>
    <name evidence="1" type="ORF">HPB50_008965</name>
</gene>
<evidence type="ECO:0000313" key="2">
    <source>
        <dbReference type="Proteomes" id="UP000821845"/>
    </source>
</evidence>
<sequence>MTQQGWVQPFKAGGGPILPGTATWSSRLPLPETTRARQEQQQKQQSATPIPQVSRGSSQLQKRESKETKTMKEENSAYRARQ</sequence>
<dbReference type="Proteomes" id="UP000821845">
    <property type="component" value="Chromosome 6"/>
</dbReference>